<dbReference type="Proteomes" id="UP001142610">
    <property type="component" value="Unassembled WGS sequence"/>
</dbReference>
<dbReference type="AlphaFoldDB" id="A0A9X2L6L8"/>
<dbReference type="GO" id="GO:0005524">
    <property type="term" value="F:ATP binding"/>
    <property type="evidence" value="ECO:0007669"/>
    <property type="project" value="UniProtKB-KW"/>
</dbReference>
<evidence type="ECO:0000256" key="2">
    <source>
        <dbReference type="ARBA" id="ARBA00012438"/>
    </source>
</evidence>
<keyword evidence="7" id="KW-0067">ATP-binding</keyword>
<dbReference type="EMBL" id="JANIBC010000001">
    <property type="protein sequence ID" value="MCQ8184084.1"/>
    <property type="molecule type" value="Genomic_DNA"/>
</dbReference>
<keyword evidence="3" id="KW-0597">Phosphoprotein</keyword>
<keyword evidence="10" id="KW-0472">Membrane</keyword>
<dbReference type="PANTHER" id="PTHR41523:SF8">
    <property type="entry name" value="ETHYLENE RESPONSE SENSOR PROTEIN"/>
    <property type="match status" value="1"/>
</dbReference>
<evidence type="ECO:0000313" key="12">
    <source>
        <dbReference type="EMBL" id="MCQ8184084.1"/>
    </source>
</evidence>
<dbReference type="InterPro" id="IPR003594">
    <property type="entry name" value="HATPase_dom"/>
</dbReference>
<dbReference type="EC" id="2.7.13.3" evidence="2"/>
<keyword evidence="8" id="KW-0175">Coiled coil</keyword>
<feature type="domain" description="Histidine kinase/HSP90-like ATPase" evidence="11">
    <location>
        <begin position="600"/>
        <end position="680"/>
    </location>
</feature>
<keyword evidence="10" id="KW-1133">Transmembrane helix</keyword>
<keyword evidence="4" id="KW-0808">Transferase</keyword>
<evidence type="ECO:0000256" key="4">
    <source>
        <dbReference type="ARBA" id="ARBA00022679"/>
    </source>
</evidence>
<organism evidence="12 13">
    <name type="scientific">Parvularcula maris</name>
    <dbReference type="NCBI Taxonomy" id="2965077"/>
    <lineage>
        <taxon>Bacteria</taxon>
        <taxon>Pseudomonadati</taxon>
        <taxon>Pseudomonadota</taxon>
        <taxon>Alphaproteobacteria</taxon>
        <taxon>Parvularculales</taxon>
        <taxon>Parvularculaceae</taxon>
        <taxon>Parvularcula</taxon>
    </lineage>
</organism>
<dbReference type="SUPFAM" id="SSF48452">
    <property type="entry name" value="TPR-like"/>
    <property type="match status" value="1"/>
</dbReference>
<sequence length="699" mass="76632">MFLWRALGLIIGTGVLLLPYSAYAAATELAVLRELPCYPGEALRDAEGNLIKTPKQACLEALETARPEDQPLLLDAAMSGLKVIASNGFQDLDLSKLTGAAVLKGEVIRLGEHSVAPNEDNLRRAEDLLRRAALAEDAISEAYALRIYSEMLSRLGRVDEVDAIIAKLSELPISDRPHVRQVIIARTRFVERARGNTVASIGAAEELRELYLENGEPLLASLVNYDIANVLLDLGDYEAGLQRMLTVRQALEDAERSKSVNYGIVRIAIGGVLTKLERHQEALVEFDTATKVLDQAGAKQVVPVMYKDYSRSLFATGKEETALDLAFEAGQLTAEENDPFATAELLVWAATKEVERGNEGRAEAALERAAELTGITPETDLRSVFDGTDRYYAVAYARSMAHLLGATGQSEEGLRYARYALDMHADWLDAEKLKVSVDAQTLFEMKNQEQAIDLLRSEQALQKAENELNSAKLERQRVYTWAAMAGGAGLLLIAGLAAYGWRSSRRIANFRAVLIAEEHHRTKNALQMAASLVRAEAPKRLRYRLSTLGLVYDHLHQTNERCELEAAPFLEELLTMLSTALAPDNVTTELQCEPLTIRSRLASPIGLLVCEMVINAFKHAFPEGEGTVKVTLAAENSQLALTVRDDGIGKPVEPNSEEETGRTGKGQQLIQDLADQLRATATVIQNEAGTTWRVASIAS</sequence>
<dbReference type="InterPro" id="IPR011990">
    <property type="entry name" value="TPR-like_helical_dom_sf"/>
</dbReference>
<accession>A0A9X2L6L8</accession>
<evidence type="ECO:0000256" key="8">
    <source>
        <dbReference type="SAM" id="Coils"/>
    </source>
</evidence>
<dbReference type="Pfam" id="PF13581">
    <property type="entry name" value="HATPase_c_2"/>
    <property type="match status" value="1"/>
</dbReference>
<comment type="caution">
    <text evidence="12">The sequence shown here is derived from an EMBL/GenBank/DDBJ whole genome shotgun (WGS) entry which is preliminary data.</text>
</comment>
<evidence type="ECO:0000256" key="3">
    <source>
        <dbReference type="ARBA" id="ARBA00022553"/>
    </source>
</evidence>
<dbReference type="RefSeq" id="WP_256617891.1">
    <property type="nucleotide sequence ID" value="NZ_JANIBC010000001.1"/>
</dbReference>
<protein>
    <recommendedName>
        <fullName evidence="2">histidine kinase</fullName>
        <ecNumber evidence="2">2.7.13.3</ecNumber>
    </recommendedName>
</protein>
<gene>
    <name evidence="12" type="ORF">NOG11_01660</name>
</gene>
<evidence type="ECO:0000256" key="7">
    <source>
        <dbReference type="ARBA" id="ARBA00022840"/>
    </source>
</evidence>
<reference evidence="12" key="1">
    <citation type="submission" date="2022-07" db="EMBL/GenBank/DDBJ databases">
        <title>Parvularcula maris sp. nov., an algicidal bacterium isolated from seawater.</title>
        <authorList>
            <person name="Li F."/>
        </authorList>
    </citation>
    <scope>NUCLEOTIDE SEQUENCE</scope>
    <source>
        <strain evidence="12">BGMRC 0090</strain>
    </source>
</reference>
<name>A0A9X2L6L8_9PROT</name>
<dbReference type="GO" id="GO:0004673">
    <property type="term" value="F:protein histidine kinase activity"/>
    <property type="evidence" value="ECO:0007669"/>
    <property type="project" value="UniProtKB-EC"/>
</dbReference>
<proteinExistence type="predicted"/>
<feature type="coiled-coil region" evidence="8">
    <location>
        <begin position="445"/>
        <end position="474"/>
    </location>
</feature>
<dbReference type="PANTHER" id="PTHR41523">
    <property type="entry name" value="TWO-COMPONENT SYSTEM SENSOR PROTEIN"/>
    <property type="match status" value="1"/>
</dbReference>
<evidence type="ECO:0000313" key="13">
    <source>
        <dbReference type="Proteomes" id="UP001142610"/>
    </source>
</evidence>
<keyword evidence="13" id="KW-1185">Reference proteome</keyword>
<dbReference type="SUPFAM" id="SSF55874">
    <property type="entry name" value="ATPase domain of HSP90 chaperone/DNA topoisomerase II/histidine kinase"/>
    <property type="match status" value="1"/>
</dbReference>
<dbReference type="InterPro" id="IPR036890">
    <property type="entry name" value="HATPase_C_sf"/>
</dbReference>
<evidence type="ECO:0000259" key="11">
    <source>
        <dbReference type="Pfam" id="PF13581"/>
    </source>
</evidence>
<evidence type="ECO:0000256" key="10">
    <source>
        <dbReference type="SAM" id="Phobius"/>
    </source>
</evidence>
<evidence type="ECO:0000256" key="9">
    <source>
        <dbReference type="SAM" id="MobiDB-lite"/>
    </source>
</evidence>
<feature type="region of interest" description="Disordered" evidence="9">
    <location>
        <begin position="646"/>
        <end position="666"/>
    </location>
</feature>
<evidence type="ECO:0000256" key="5">
    <source>
        <dbReference type="ARBA" id="ARBA00022741"/>
    </source>
</evidence>
<evidence type="ECO:0000256" key="6">
    <source>
        <dbReference type="ARBA" id="ARBA00022777"/>
    </source>
</evidence>
<keyword evidence="5" id="KW-0547">Nucleotide-binding</keyword>
<dbReference type="Gene3D" id="3.30.565.10">
    <property type="entry name" value="Histidine kinase-like ATPase, C-terminal domain"/>
    <property type="match status" value="1"/>
</dbReference>
<keyword evidence="6 12" id="KW-0418">Kinase</keyword>
<evidence type="ECO:0000256" key="1">
    <source>
        <dbReference type="ARBA" id="ARBA00000085"/>
    </source>
</evidence>
<keyword evidence="10" id="KW-0812">Transmembrane</keyword>
<comment type="catalytic activity">
    <reaction evidence="1">
        <text>ATP + protein L-histidine = ADP + protein N-phospho-L-histidine.</text>
        <dbReference type="EC" id="2.7.13.3"/>
    </reaction>
</comment>
<feature type="transmembrane region" description="Helical" evidence="10">
    <location>
        <begin position="478"/>
        <end position="501"/>
    </location>
</feature>
<dbReference type="Gene3D" id="1.25.40.10">
    <property type="entry name" value="Tetratricopeptide repeat domain"/>
    <property type="match status" value="1"/>
</dbReference>